<dbReference type="RefSeq" id="WP_344022940.1">
    <property type="nucleotide sequence ID" value="NZ_BAAAJK010000011.1"/>
</dbReference>
<evidence type="ECO:0000256" key="1">
    <source>
        <dbReference type="SAM" id="MobiDB-lite"/>
    </source>
</evidence>
<name>A0ABP4ILH6_9PSEU</name>
<sequence length="63" mass="6104">MNPVLSPQVDAPPAGPLPASGAGPVPPPPAEPSPSGDGGERRPGLLARIAGAARAAHTAHVPF</sequence>
<protein>
    <submittedName>
        <fullName evidence="2">Uncharacterized protein</fullName>
    </submittedName>
</protein>
<feature type="region of interest" description="Disordered" evidence="1">
    <location>
        <begin position="1"/>
        <end position="45"/>
    </location>
</feature>
<organism evidence="2 3">
    <name type="scientific">Pseudonocardia kongjuensis</name>
    <dbReference type="NCBI Taxonomy" id="102227"/>
    <lineage>
        <taxon>Bacteria</taxon>
        <taxon>Bacillati</taxon>
        <taxon>Actinomycetota</taxon>
        <taxon>Actinomycetes</taxon>
        <taxon>Pseudonocardiales</taxon>
        <taxon>Pseudonocardiaceae</taxon>
        <taxon>Pseudonocardia</taxon>
    </lineage>
</organism>
<gene>
    <name evidence="2" type="ORF">GCM10009613_31050</name>
</gene>
<dbReference type="EMBL" id="BAAAJK010000011">
    <property type="protein sequence ID" value="GAA1390455.1"/>
    <property type="molecule type" value="Genomic_DNA"/>
</dbReference>
<proteinExistence type="predicted"/>
<keyword evidence="3" id="KW-1185">Reference proteome</keyword>
<dbReference type="Proteomes" id="UP001501414">
    <property type="component" value="Unassembled WGS sequence"/>
</dbReference>
<accession>A0ABP4ILH6</accession>
<comment type="caution">
    <text evidence="2">The sequence shown here is derived from an EMBL/GenBank/DDBJ whole genome shotgun (WGS) entry which is preliminary data.</text>
</comment>
<reference evidence="3" key="1">
    <citation type="journal article" date="2019" name="Int. J. Syst. Evol. Microbiol.">
        <title>The Global Catalogue of Microorganisms (GCM) 10K type strain sequencing project: providing services to taxonomists for standard genome sequencing and annotation.</title>
        <authorList>
            <consortium name="The Broad Institute Genomics Platform"/>
            <consortium name="The Broad Institute Genome Sequencing Center for Infectious Disease"/>
            <person name="Wu L."/>
            <person name="Ma J."/>
        </authorList>
    </citation>
    <scope>NUCLEOTIDE SEQUENCE [LARGE SCALE GENOMIC DNA]</scope>
    <source>
        <strain evidence="3">JCM 11896</strain>
    </source>
</reference>
<evidence type="ECO:0000313" key="3">
    <source>
        <dbReference type="Proteomes" id="UP001501414"/>
    </source>
</evidence>
<evidence type="ECO:0000313" key="2">
    <source>
        <dbReference type="EMBL" id="GAA1390455.1"/>
    </source>
</evidence>